<dbReference type="InterPro" id="IPR055342">
    <property type="entry name" value="MreC_beta-barrel_core"/>
</dbReference>
<dbReference type="InterPro" id="IPR042177">
    <property type="entry name" value="Cell/Rod_1"/>
</dbReference>
<comment type="similarity">
    <text evidence="1">Belongs to the MreC family.</text>
</comment>
<reference evidence="6 7" key="1">
    <citation type="submission" date="2012-09" db="EMBL/GenBank/DDBJ databases">
        <authorList>
            <person name="Dupont C.L."/>
            <person name="Rusch D.B."/>
            <person name="Lombardo M.-J."/>
            <person name="Novotny M."/>
            <person name="Yee-Greenbaum J."/>
            <person name="Laskin R."/>
        </authorList>
    </citation>
    <scope>NUCLEOTIDE SEQUENCE [LARGE SCALE GENOMIC DNA]</scope>
    <source>
        <strain evidence="6">SAR86E</strain>
    </source>
</reference>
<dbReference type="InterPro" id="IPR042175">
    <property type="entry name" value="Cell/Rod_MreC_2"/>
</dbReference>
<gene>
    <name evidence="6" type="primary">mreC</name>
    <name evidence="6" type="ORF">B273_1319</name>
</gene>
<dbReference type="InterPro" id="IPR007221">
    <property type="entry name" value="MreC"/>
</dbReference>
<dbReference type="AlphaFoldDB" id="K6FCP6"/>
<evidence type="ECO:0000313" key="7">
    <source>
        <dbReference type="Proteomes" id="UP000010310"/>
    </source>
</evidence>
<evidence type="ECO:0000256" key="2">
    <source>
        <dbReference type="ARBA" id="ARBA00013855"/>
    </source>
</evidence>
<dbReference type="Gene3D" id="2.40.10.340">
    <property type="entry name" value="Rod shape-determining protein MreC, domain 1"/>
    <property type="match status" value="1"/>
</dbReference>
<evidence type="ECO:0000256" key="3">
    <source>
        <dbReference type="ARBA" id="ARBA00022960"/>
    </source>
</evidence>
<evidence type="ECO:0000256" key="1">
    <source>
        <dbReference type="ARBA" id="ARBA00009369"/>
    </source>
</evidence>
<dbReference type="EMBL" id="AMWX01000008">
    <property type="protein sequence ID" value="EKO36437.1"/>
    <property type="molecule type" value="Genomic_DNA"/>
</dbReference>
<dbReference type="Gene3D" id="2.40.10.350">
    <property type="entry name" value="Rod shape-determining protein MreC, domain 2"/>
    <property type="match status" value="1"/>
</dbReference>
<evidence type="ECO:0000259" key="5">
    <source>
        <dbReference type="Pfam" id="PF04085"/>
    </source>
</evidence>
<sequence length="273" mass="30598">MARSAPSYIPIRNYLIGFFLSALILFADIRFDSFASIKGFFRASALYLQLASNVPLNQLNKITSTFSEKIAITQENNYLKQEIIKLQTKAMIEQKMFSTQIDRINSYENKLNTLGMKSISLFEIASIDLKNYLCCSSHKLFLNNPDKKSISTNLPVMAKESYVGQTRKNHMNFIEVILFSDAEHLLPIKSPSFFCNARGRGKPLMISCVVNTEESALTNVNDSIFTSGLGGVFMPNIKVGEIIEINPLSIDESEVIIKLIDDPLEQTLFGIVG</sequence>
<dbReference type="GO" id="GO:0005886">
    <property type="term" value="C:plasma membrane"/>
    <property type="evidence" value="ECO:0007669"/>
    <property type="project" value="TreeGrafter"/>
</dbReference>
<evidence type="ECO:0000256" key="4">
    <source>
        <dbReference type="ARBA" id="ARBA00032089"/>
    </source>
</evidence>
<accession>K6FCP6</accession>
<dbReference type="GO" id="GO:0008360">
    <property type="term" value="P:regulation of cell shape"/>
    <property type="evidence" value="ECO:0007669"/>
    <property type="project" value="UniProtKB-KW"/>
</dbReference>
<dbReference type="Pfam" id="PF04085">
    <property type="entry name" value="MreC"/>
    <property type="match status" value="1"/>
</dbReference>
<dbReference type="PANTHER" id="PTHR34138:SF1">
    <property type="entry name" value="CELL SHAPE-DETERMINING PROTEIN MREC"/>
    <property type="match status" value="1"/>
</dbReference>
<evidence type="ECO:0000313" key="6">
    <source>
        <dbReference type="EMBL" id="EKO36437.1"/>
    </source>
</evidence>
<dbReference type="STRING" id="1208365.B273_1319"/>
<feature type="domain" description="Rod shape-determining protein MreC beta-barrel core" evidence="5">
    <location>
        <begin position="137"/>
        <end position="250"/>
    </location>
</feature>
<dbReference type="Proteomes" id="UP000010310">
    <property type="component" value="Unassembled WGS sequence"/>
</dbReference>
<organism evidence="6 7">
    <name type="scientific">SAR86 cluster bacterium SAR86E</name>
    <dbReference type="NCBI Taxonomy" id="1208365"/>
    <lineage>
        <taxon>Bacteria</taxon>
        <taxon>Pseudomonadati</taxon>
        <taxon>Pseudomonadota</taxon>
        <taxon>Gammaproteobacteria</taxon>
        <taxon>SAR86 cluster</taxon>
    </lineage>
</organism>
<keyword evidence="3" id="KW-0133">Cell shape</keyword>
<protein>
    <recommendedName>
        <fullName evidence="2">Cell shape-determining protein MreC</fullName>
    </recommendedName>
    <alternativeName>
        <fullName evidence="4">Cell shape protein MreC</fullName>
    </alternativeName>
</protein>
<name>K6FCP6_9GAMM</name>
<keyword evidence="7" id="KW-1185">Reference proteome</keyword>
<proteinExistence type="inferred from homology"/>
<dbReference type="PANTHER" id="PTHR34138">
    <property type="entry name" value="CELL SHAPE-DETERMINING PROTEIN MREC"/>
    <property type="match status" value="1"/>
</dbReference>
<comment type="caution">
    <text evidence="6">The sequence shown here is derived from an EMBL/GenBank/DDBJ whole genome shotgun (WGS) entry which is preliminary data.</text>
</comment>